<dbReference type="PANTHER" id="PTHR11851:SF186">
    <property type="entry name" value="INACTIVE METALLOPROTEASE YMFF-RELATED"/>
    <property type="match status" value="1"/>
</dbReference>
<dbReference type="Proteomes" id="UP000661691">
    <property type="component" value="Unassembled WGS sequence"/>
</dbReference>
<dbReference type="EMBL" id="JACXAH010000031">
    <property type="protein sequence ID" value="MBD1373650.1"/>
    <property type="molecule type" value="Genomic_DNA"/>
</dbReference>
<proteinExistence type="predicted"/>
<dbReference type="NCBIfam" id="NF047422">
    <property type="entry name" value="YfmF_fam"/>
    <property type="match status" value="1"/>
</dbReference>
<protein>
    <submittedName>
        <fullName evidence="3">Insulinase family protein</fullName>
    </submittedName>
</protein>
<dbReference type="InterPro" id="IPR050361">
    <property type="entry name" value="MPP/UQCRC_Complex"/>
</dbReference>
<accession>A0A926RU80</accession>
<keyword evidence="1" id="KW-0175">Coiled coil</keyword>
<dbReference type="Pfam" id="PF05193">
    <property type="entry name" value="Peptidase_M16_C"/>
    <property type="match status" value="1"/>
</dbReference>
<dbReference type="Gene3D" id="3.30.830.10">
    <property type="entry name" value="Metalloenzyme, LuxS/M16 peptidase-like"/>
    <property type="match status" value="2"/>
</dbReference>
<evidence type="ECO:0000256" key="1">
    <source>
        <dbReference type="SAM" id="Coils"/>
    </source>
</evidence>
<dbReference type="PANTHER" id="PTHR11851">
    <property type="entry name" value="METALLOPROTEASE"/>
    <property type="match status" value="1"/>
</dbReference>
<organism evidence="3 4">
    <name type="scientific">Polycladospora coralii</name>
    <dbReference type="NCBI Taxonomy" id="2771432"/>
    <lineage>
        <taxon>Bacteria</taxon>
        <taxon>Bacillati</taxon>
        <taxon>Bacillota</taxon>
        <taxon>Bacilli</taxon>
        <taxon>Bacillales</taxon>
        <taxon>Thermoactinomycetaceae</taxon>
        <taxon>Polycladospora</taxon>
    </lineage>
</organism>
<keyword evidence="4" id="KW-1185">Reference proteome</keyword>
<evidence type="ECO:0000313" key="3">
    <source>
        <dbReference type="EMBL" id="MBD1373650.1"/>
    </source>
</evidence>
<dbReference type="SUPFAM" id="SSF63411">
    <property type="entry name" value="LuxS/MPP-like metallohydrolase"/>
    <property type="match status" value="2"/>
</dbReference>
<sequence>MTSPNFKTIEMGSIRAHVLTTNQFKSTTFSCFIQQPLQSEFVTKTALLPAILQRGTKQYQTTTQLQQALDHMYGAILFGDVFKRGERHIIQMGMEVANEQYLKESASLLEEGLHFFSQVLLNPITENEHFHLGYLKSEKKNLQQKIESFKDDKMRLASQRLLESMYKDQPFALFNHGRTSDLDQISAEGLYTYYQDVIRNRPIDFYCIGDIDVQEFTEIMGNHFSQLMDHERNLPQRTTEKAEVEKVREVVERYDVKQGKLNLGLRTYTTYQDDDYPALMLYNGILGGFAHSKLFMNVREKESLAYYCSSRIDSHQGFLGIQSGIEIENYSKALGIIKEQLFAMENGDISERELIQTKATLSNQLRESQDRAYDLMNAHYHGVLSNKERSISQLLTHIEEVTLEDVKRVAQKIKLDTIYFLRDKGGANHGEN</sequence>
<dbReference type="AlphaFoldDB" id="A0A926RU80"/>
<dbReference type="RefSeq" id="WP_191142649.1">
    <property type="nucleotide sequence ID" value="NZ_JACXAH010000031.1"/>
</dbReference>
<feature type="domain" description="Peptidase M16 C-terminal" evidence="2">
    <location>
        <begin position="185"/>
        <end position="361"/>
    </location>
</feature>
<name>A0A926RU80_9BACL</name>
<reference evidence="3" key="1">
    <citation type="submission" date="2020-09" db="EMBL/GenBank/DDBJ databases">
        <title>A novel bacterium of genus Hazenella, isolated from South China Sea.</title>
        <authorList>
            <person name="Huang H."/>
            <person name="Mo K."/>
            <person name="Hu Y."/>
        </authorList>
    </citation>
    <scope>NUCLEOTIDE SEQUENCE</scope>
    <source>
        <strain evidence="3">IB182357</strain>
    </source>
</reference>
<dbReference type="InterPro" id="IPR011249">
    <property type="entry name" value="Metalloenz_LuxS/M16"/>
</dbReference>
<gene>
    <name evidence="3" type="ORF">IC620_14985</name>
</gene>
<evidence type="ECO:0000259" key="2">
    <source>
        <dbReference type="Pfam" id="PF05193"/>
    </source>
</evidence>
<dbReference type="InterPro" id="IPR007863">
    <property type="entry name" value="Peptidase_M16_C"/>
</dbReference>
<evidence type="ECO:0000313" key="4">
    <source>
        <dbReference type="Proteomes" id="UP000661691"/>
    </source>
</evidence>
<comment type="caution">
    <text evidence="3">The sequence shown here is derived from an EMBL/GenBank/DDBJ whole genome shotgun (WGS) entry which is preliminary data.</text>
</comment>
<feature type="coiled-coil region" evidence="1">
    <location>
        <begin position="132"/>
        <end position="159"/>
    </location>
</feature>
<dbReference type="GO" id="GO:0046872">
    <property type="term" value="F:metal ion binding"/>
    <property type="evidence" value="ECO:0007669"/>
    <property type="project" value="InterPro"/>
</dbReference>